<comment type="caution">
    <text evidence="8">The sequence shown here is derived from an EMBL/GenBank/DDBJ whole genome shotgun (WGS) entry which is preliminary data.</text>
</comment>
<evidence type="ECO:0000313" key="9">
    <source>
        <dbReference type="Proteomes" id="UP000027238"/>
    </source>
</evidence>
<feature type="compositionally biased region" description="Polar residues" evidence="6">
    <location>
        <begin position="1"/>
        <end position="20"/>
    </location>
</feature>
<dbReference type="InterPro" id="IPR013700">
    <property type="entry name" value="AflR"/>
</dbReference>
<evidence type="ECO:0000259" key="7">
    <source>
        <dbReference type="Pfam" id="PF08493"/>
    </source>
</evidence>
<dbReference type="HOGENOM" id="CLU_745977_0_0_1"/>
<evidence type="ECO:0000256" key="3">
    <source>
        <dbReference type="ARBA" id="ARBA00023125"/>
    </source>
</evidence>
<gene>
    <name evidence="8" type="ORF">CSUB01_12424</name>
</gene>
<feature type="domain" description="Aflatoxin regulatory protein" evidence="7">
    <location>
        <begin position="143"/>
        <end position="247"/>
    </location>
</feature>
<evidence type="ECO:0000256" key="6">
    <source>
        <dbReference type="SAM" id="MobiDB-lite"/>
    </source>
</evidence>
<evidence type="ECO:0000256" key="5">
    <source>
        <dbReference type="ARBA" id="ARBA00023242"/>
    </source>
</evidence>
<dbReference type="GO" id="GO:0005634">
    <property type="term" value="C:nucleus"/>
    <property type="evidence" value="ECO:0007669"/>
    <property type="project" value="InterPro"/>
</dbReference>
<dbReference type="Pfam" id="PF08493">
    <property type="entry name" value="AflR"/>
    <property type="match status" value="1"/>
</dbReference>
<dbReference type="eggNOG" id="ENOG502SUW5">
    <property type="taxonomic scope" value="Eukaryota"/>
</dbReference>
<feature type="region of interest" description="Disordered" evidence="6">
    <location>
        <begin position="239"/>
        <end position="259"/>
    </location>
</feature>
<evidence type="ECO:0000256" key="4">
    <source>
        <dbReference type="ARBA" id="ARBA00023163"/>
    </source>
</evidence>
<dbReference type="GO" id="GO:0003677">
    <property type="term" value="F:DNA binding"/>
    <property type="evidence" value="ECO:0007669"/>
    <property type="project" value="UniProtKB-KW"/>
</dbReference>
<reference evidence="9" key="1">
    <citation type="journal article" date="2014" name="Genome Announc.">
        <title>Draft genome sequence of Colletotrichum sublineola, a destructive pathogen of cultivated sorghum.</title>
        <authorList>
            <person name="Baroncelli R."/>
            <person name="Sanz-Martin J.M."/>
            <person name="Rech G.E."/>
            <person name="Sukno S.A."/>
            <person name="Thon M.R."/>
        </authorList>
    </citation>
    <scope>NUCLEOTIDE SEQUENCE [LARGE SCALE GENOMIC DNA]</scope>
    <source>
        <strain evidence="9">TX430BB</strain>
    </source>
</reference>
<keyword evidence="3" id="KW-0238">DNA-binding</keyword>
<organism evidence="8 9">
    <name type="scientific">Colletotrichum sublineola</name>
    <name type="common">Sorghum anthracnose fungus</name>
    <dbReference type="NCBI Taxonomy" id="1173701"/>
    <lineage>
        <taxon>Eukaryota</taxon>
        <taxon>Fungi</taxon>
        <taxon>Dikarya</taxon>
        <taxon>Ascomycota</taxon>
        <taxon>Pezizomycotina</taxon>
        <taxon>Sordariomycetes</taxon>
        <taxon>Hypocreomycetidae</taxon>
        <taxon>Glomerellales</taxon>
        <taxon>Glomerellaceae</taxon>
        <taxon>Colletotrichum</taxon>
        <taxon>Colletotrichum graminicola species complex</taxon>
    </lineage>
</organism>
<keyword evidence="1" id="KW-0479">Metal-binding</keyword>
<keyword evidence="9" id="KW-1185">Reference proteome</keyword>
<dbReference type="OrthoDB" id="2328572at2759"/>
<sequence>MQGEARNTASTSPRDAAQSSVHRDFALTQMDYSFDQISRITMGNDQDDVDWALQQVTQQTAAATPGFGLAPEHNDAINANNTFMPPCDLLPTPFIQDFSLDSLNQDDGRQPLERLKSTHHFSDNEDSRRSSSVDSKAFLPNKGHDCTIEALILVADSHVLATDCLTAAKDPMCPLNLACCTENTKREVGIVLSDNQKVIKRLDSLLDCSCSTRQEILVLIYLAFSKAVVWYAAVLGSDENDDDDDKSSQDEGNSATPQALQHTARTHCFLGSQSLDKNTQRLISAHLVLTQLKDHVYPFVKRLRHSHLSTTATVTNDTPKLSTSNRRTSSVIEYYYLALTEKLGRISARAESIKQLC</sequence>
<dbReference type="GO" id="GO:0006355">
    <property type="term" value="P:regulation of DNA-templated transcription"/>
    <property type="evidence" value="ECO:0007669"/>
    <property type="project" value="InterPro"/>
</dbReference>
<keyword evidence="2" id="KW-0805">Transcription regulation</keyword>
<dbReference type="EMBL" id="JMSE01001624">
    <property type="protein sequence ID" value="KDN59720.1"/>
    <property type="molecule type" value="Genomic_DNA"/>
</dbReference>
<keyword evidence="5" id="KW-0539">Nucleus</keyword>
<evidence type="ECO:0000313" key="8">
    <source>
        <dbReference type="EMBL" id="KDN59720.1"/>
    </source>
</evidence>
<dbReference type="Proteomes" id="UP000027238">
    <property type="component" value="Unassembled WGS sequence"/>
</dbReference>
<protein>
    <submittedName>
        <fullName evidence="8">Putative zinc finger transcription factor</fullName>
    </submittedName>
</protein>
<dbReference type="OMA" id="CCEYGMS"/>
<feature type="region of interest" description="Disordered" evidence="6">
    <location>
        <begin position="114"/>
        <end position="135"/>
    </location>
</feature>
<feature type="region of interest" description="Disordered" evidence="6">
    <location>
        <begin position="1"/>
        <end position="22"/>
    </location>
</feature>
<name>A0A066X161_COLSU</name>
<keyword evidence="4" id="KW-0804">Transcription</keyword>
<dbReference type="AlphaFoldDB" id="A0A066X161"/>
<feature type="compositionally biased region" description="Basic and acidic residues" evidence="6">
    <location>
        <begin position="114"/>
        <end position="131"/>
    </location>
</feature>
<proteinExistence type="predicted"/>
<accession>A0A066X161</accession>
<evidence type="ECO:0000256" key="2">
    <source>
        <dbReference type="ARBA" id="ARBA00023015"/>
    </source>
</evidence>
<evidence type="ECO:0000256" key="1">
    <source>
        <dbReference type="ARBA" id="ARBA00022723"/>
    </source>
</evidence>
<dbReference type="GO" id="GO:0046872">
    <property type="term" value="F:metal ion binding"/>
    <property type="evidence" value="ECO:0007669"/>
    <property type="project" value="UniProtKB-KW"/>
</dbReference>
<dbReference type="GO" id="GO:0045122">
    <property type="term" value="P:aflatoxin biosynthetic process"/>
    <property type="evidence" value="ECO:0007669"/>
    <property type="project" value="InterPro"/>
</dbReference>